<dbReference type="GO" id="GO:0019069">
    <property type="term" value="P:viral capsid assembly"/>
    <property type="evidence" value="ECO:0007669"/>
    <property type="project" value="InterPro"/>
</dbReference>
<dbReference type="Pfam" id="PF05396">
    <property type="entry name" value="Phage_T7_Capsid"/>
    <property type="match status" value="1"/>
</dbReference>
<dbReference type="InterPro" id="IPR008768">
    <property type="entry name" value="Gp9-like"/>
</dbReference>
<protein>
    <submittedName>
        <fullName evidence="2">Putative capsid assembly protein</fullName>
    </submittedName>
</protein>
<dbReference type="EMBL" id="MN184885">
    <property type="protein sequence ID" value="QEQ94717.1"/>
    <property type="molecule type" value="Genomic_DNA"/>
</dbReference>
<feature type="region of interest" description="Disordered" evidence="1">
    <location>
        <begin position="25"/>
        <end position="127"/>
    </location>
</feature>
<name>A0A5J6DA86_9CAUD</name>
<sequence>MEDNMSGESNADVYASFGVNSAVMSGSTQEDHEQNMLALDVAARDGDDSIELVDDSRDDPYASGRDPFADPNEEDPEGRIQVRIGSDESDSDVEITNEGAELEEGQEADTEFTPLTDTPEELTDASSQLAQHEEGFQEMIDAAATNGLTEESIVRIQQEYAEEGISEQSYAELAAAGYSRSFVDSYIRGQEALVESYVKQVKDFAGGEEKFHAVLGHLETTNAEAAESLMNALEARDLGTVKAILNLAGQSYSKKFGKPAARTLTTQSTPAKPQGRAKNGFESQAEMIKAMSDSRYRTDGKYRREVEQRVIDSSF</sequence>
<evidence type="ECO:0000313" key="3">
    <source>
        <dbReference type="Proteomes" id="UP000325714"/>
    </source>
</evidence>
<dbReference type="Proteomes" id="UP000325714">
    <property type="component" value="Segment"/>
</dbReference>
<evidence type="ECO:0000313" key="2">
    <source>
        <dbReference type="EMBL" id="QEQ94717.1"/>
    </source>
</evidence>
<reference evidence="2 3" key="1">
    <citation type="submission" date="2019-07" db="EMBL/GenBank/DDBJ databases">
        <title>Complete genome sequence of bacteriophage infecting Erwinia pyrifoliae.</title>
        <authorList>
            <person name="Kim S.G."/>
            <person name="Park S.C."/>
        </authorList>
    </citation>
    <scope>NUCLEOTIDE SEQUENCE [LARGE SCALE GENOMIC DNA]</scope>
</reference>
<organism evidence="2 3">
    <name type="scientific">Erwinia phage pEp_SNUABM_09</name>
    <dbReference type="NCBI Taxonomy" id="2601644"/>
    <lineage>
        <taxon>Viruses</taxon>
        <taxon>Duplodnaviria</taxon>
        <taxon>Heunggongvirae</taxon>
        <taxon>Uroviricota</taxon>
        <taxon>Caudoviricetes</taxon>
        <taxon>Autographivirales</taxon>
        <taxon>Autotranscriptaviridae</taxon>
        <taxon>Studiervirinae</taxon>
        <taxon>Snaubvirus</taxon>
        <taxon>Snaubvirus pEpSNUABM09</taxon>
    </lineage>
</organism>
<evidence type="ECO:0000256" key="1">
    <source>
        <dbReference type="SAM" id="MobiDB-lite"/>
    </source>
</evidence>
<gene>
    <name evidence="2" type="ORF">pEpSNUABM09_19</name>
</gene>
<keyword evidence="3" id="KW-1185">Reference proteome</keyword>
<proteinExistence type="predicted"/>
<feature type="region of interest" description="Disordered" evidence="1">
    <location>
        <begin position="259"/>
        <end position="283"/>
    </location>
</feature>
<accession>A0A5J6DA86</accession>
<feature type="compositionally biased region" description="Acidic residues" evidence="1">
    <location>
        <begin position="87"/>
        <end position="110"/>
    </location>
</feature>